<reference evidence="3 4" key="1">
    <citation type="submission" date="2016-11" db="EMBL/GenBank/DDBJ databases">
        <authorList>
            <person name="Jaros S."/>
            <person name="Januszkiewicz K."/>
            <person name="Wedrychowicz H."/>
        </authorList>
    </citation>
    <scope>NUCLEOTIDE SEQUENCE [LARGE SCALE GENOMIC DNA]</scope>
    <source>
        <strain evidence="3 4">NF2</strain>
    </source>
</reference>
<feature type="domain" description="Beta-lactamase-related" evidence="2">
    <location>
        <begin position="43"/>
        <end position="362"/>
    </location>
</feature>
<protein>
    <submittedName>
        <fullName evidence="3">Penicillin-binding protein</fullName>
    </submittedName>
</protein>
<sequence>MTLFALRKWFAVLLVSCLMLIQPLSVANARSPITAPSIEQVIDPLMKNEMNNLHIPGAAIVITQGDRIIFRKGYGFADVEQQIPVDPERTVFRIGSVTKSLTATAAMQLVEKGKLSLREDLNTVLKDYKITNNRYGPITLHHLLTHTSGIDEKIYKRDNRQSVIPEFSTETVNETLQMQETIFTPGSKFQYSNAGTGLLGSVIEQASGQSLHDYMRENIFRPLGMDSAELYLPQDRSKLAKSYYYDGNGYQTIPYSGIIFPGSGAANMTPVDFAPYMIAHLSGGSYNGTSLLKPETVQLMHAQQFATHKRMHGIGYGFFKGETKNGIPTLWANGGIDGFISKMVLIPSESIGIFVAVNATHPGLELHGKVVNAFTDKLLTDQVRKPLTPVDGTIDELKKLEGQYLLTLTPENGWGKGLQLLSSYTYTVKALDAQTISVTGMFQNEGQQSLWKKFVQVDDHFFQEIDGEEQLYFHEEQGKFYMTGPMNFSLSRISFIESPPVLLALYVIPGIVFILLSLVWIARFGLRKWRKQSYAISKIVLIMALLHSLFFIIQFTYANAELVYGYPAFYQVVVASLPIVSLAAAAYLLLRIGTAKERDRWKVANSAAAVLSILYTGYLFYWNFLSIHYS</sequence>
<dbReference type="Pfam" id="PF00144">
    <property type="entry name" value="Beta-lactamase"/>
    <property type="match status" value="1"/>
</dbReference>
<evidence type="ECO:0000256" key="1">
    <source>
        <dbReference type="SAM" id="Phobius"/>
    </source>
</evidence>
<dbReference type="InterPro" id="IPR050491">
    <property type="entry name" value="AmpC-like"/>
</dbReference>
<gene>
    <name evidence="3" type="ORF">BP422_24525</name>
</gene>
<dbReference type="InterPro" id="IPR001466">
    <property type="entry name" value="Beta-lactam-related"/>
</dbReference>
<evidence type="ECO:0000259" key="2">
    <source>
        <dbReference type="Pfam" id="PF00144"/>
    </source>
</evidence>
<dbReference type="SUPFAM" id="SSF56601">
    <property type="entry name" value="beta-lactamase/transpeptidase-like"/>
    <property type="match status" value="1"/>
</dbReference>
<keyword evidence="1" id="KW-1133">Transmembrane helix</keyword>
<accession>A0A220MNZ0</accession>
<feature type="transmembrane region" description="Helical" evidence="1">
    <location>
        <begin position="569"/>
        <end position="590"/>
    </location>
</feature>
<organism evidence="3 4">
    <name type="scientific">Brevibacillus formosus</name>
    <dbReference type="NCBI Taxonomy" id="54913"/>
    <lineage>
        <taxon>Bacteria</taxon>
        <taxon>Bacillati</taxon>
        <taxon>Bacillota</taxon>
        <taxon>Bacilli</taxon>
        <taxon>Bacillales</taxon>
        <taxon>Paenibacillaceae</taxon>
        <taxon>Brevibacillus</taxon>
    </lineage>
</organism>
<evidence type="ECO:0000313" key="4">
    <source>
        <dbReference type="Proteomes" id="UP000197781"/>
    </source>
</evidence>
<dbReference type="InterPro" id="IPR012338">
    <property type="entry name" value="Beta-lactam/transpept-like"/>
</dbReference>
<dbReference type="EMBL" id="CP018145">
    <property type="protein sequence ID" value="ASJ56449.1"/>
    <property type="molecule type" value="Genomic_DNA"/>
</dbReference>
<dbReference type="RefSeq" id="WP_088910024.1">
    <property type="nucleotide sequence ID" value="NZ_CP018145.1"/>
</dbReference>
<dbReference type="PANTHER" id="PTHR46825">
    <property type="entry name" value="D-ALANYL-D-ALANINE-CARBOXYPEPTIDASE/ENDOPEPTIDASE AMPH"/>
    <property type="match status" value="1"/>
</dbReference>
<dbReference type="AlphaFoldDB" id="A0A220MNZ0"/>
<dbReference type="KEGG" id="bfm:BP422_24525"/>
<proteinExistence type="predicted"/>
<name>A0A220MNZ0_9BACL</name>
<evidence type="ECO:0000313" key="3">
    <source>
        <dbReference type="EMBL" id="ASJ56449.1"/>
    </source>
</evidence>
<dbReference type="PANTHER" id="PTHR46825:SF9">
    <property type="entry name" value="BETA-LACTAMASE-RELATED DOMAIN-CONTAINING PROTEIN"/>
    <property type="match status" value="1"/>
</dbReference>
<feature type="transmembrane region" description="Helical" evidence="1">
    <location>
        <begin position="534"/>
        <end position="557"/>
    </location>
</feature>
<keyword evidence="1" id="KW-0472">Membrane</keyword>
<keyword evidence="1" id="KW-0812">Transmembrane</keyword>
<dbReference type="Proteomes" id="UP000197781">
    <property type="component" value="Chromosome"/>
</dbReference>
<feature type="transmembrane region" description="Helical" evidence="1">
    <location>
        <begin position="602"/>
        <end position="621"/>
    </location>
</feature>
<dbReference type="Gene3D" id="3.40.710.10">
    <property type="entry name" value="DD-peptidase/beta-lactamase superfamily"/>
    <property type="match status" value="1"/>
</dbReference>
<feature type="transmembrane region" description="Helical" evidence="1">
    <location>
        <begin position="501"/>
        <end position="522"/>
    </location>
</feature>